<evidence type="ECO:0000313" key="3">
    <source>
        <dbReference type="Proteomes" id="UP000572540"/>
    </source>
</evidence>
<protein>
    <submittedName>
        <fullName evidence="2">Putative P-loop ATPase</fullName>
    </submittedName>
</protein>
<feature type="region of interest" description="Disordered" evidence="1">
    <location>
        <begin position="80"/>
        <end position="111"/>
    </location>
</feature>
<dbReference type="Proteomes" id="UP000572540">
    <property type="component" value="Unassembled WGS sequence"/>
</dbReference>
<evidence type="ECO:0000313" key="2">
    <source>
        <dbReference type="EMBL" id="NYH14303.1"/>
    </source>
</evidence>
<feature type="compositionally biased region" description="Polar residues" evidence="1">
    <location>
        <begin position="100"/>
        <end position="111"/>
    </location>
</feature>
<dbReference type="EMBL" id="JACCAU010000001">
    <property type="protein sequence ID" value="NYH14303.1"/>
    <property type="molecule type" value="Genomic_DNA"/>
</dbReference>
<reference evidence="2 3" key="1">
    <citation type="submission" date="2020-07" db="EMBL/GenBank/DDBJ databases">
        <title>Exploring microbial biodiversity for novel pathways involved in the catabolism of aromatic compounds derived from lignin.</title>
        <authorList>
            <person name="Elkins J."/>
        </authorList>
    </citation>
    <scope>NUCLEOTIDE SEQUENCE [LARGE SCALE GENOMIC DNA]</scope>
    <source>
        <strain evidence="2 3">H2C3B</strain>
    </source>
</reference>
<accession>A0A7Y9W632</accession>
<sequence>MPSRDMAYEISPDRLVTRERFRQQIIKRACRRQRAHISNAFTTTVNVFFYRIASENHRMDQGIRNHFSLPLHDTRTEAAQLSRSADPWRRRRQPGLANVRLTQVNQQPPEI</sequence>
<comment type="caution">
    <text evidence="2">The sequence shown here is derived from an EMBL/GenBank/DDBJ whole genome shotgun (WGS) entry which is preliminary data.</text>
</comment>
<evidence type="ECO:0000256" key="1">
    <source>
        <dbReference type="SAM" id="MobiDB-lite"/>
    </source>
</evidence>
<organism evidence="2 3">
    <name type="scientific">Paraburkholderia bryophila</name>
    <dbReference type="NCBI Taxonomy" id="420952"/>
    <lineage>
        <taxon>Bacteria</taxon>
        <taxon>Pseudomonadati</taxon>
        <taxon>Pseudomonadota</taxon>
        <taxon>Betaproteobacteria</taxon>
        <taxon>Burkholderiales</taxon>
        <taxon>Burkholderiaceae</taxon>
        <taxon>Paraburkholderia</taxon>
    </lineage>
</organism>
<dbReference type="RefSeq" id="WP_179759292.1">
    <property type="nucleotide sequence ID" value="NZ_JACCAU010000001.1"/>
</dbReference>
<proteinExistence type="predicted"/>
<gene>
    <name evidence="2" type="ORF">GGD41_001531</name>
</gene>
<name>A0A7Y9W632_9BURK</name>
<dbReference type="AlphaFoldDB" id="A0A7Y9W632"/>